<evidence type="ECO:0000313" key="2">
    <source>
        <dbReference type="EMBL" id="MDU8995228.1"/>
    </source>
</evidence>
<sequence>MRQLRRPLGPHRKILLATAAALAMAVTAAGGVWLARGAGRLWNGDPYPVADPAVTSQRLDGLTQQVYDTLDVPQATLDPKWPGGGQETDGSGCYYTGLKDLTKQVSDSPPSVPGVVAVSSEWGLKGVTPSQAVSALRRARKELTRRGWKVTRYEISDHWTVLSVQPPGTDDVAQVEAFPYDRLGVVAYSECARYPSGTPMTEWGDPELPAQQAPAPLRG</sequence>
<accession>A0ABU3UN03</accession>
<name>A0ABU3UN03_9ACTN</name>
<organism evidence="2 3">
    <name type="scientific">Streptomyces mirabilis</name>
    <dbReference type="NCBI Taxonomy" id="68239"/>
    <lineage>
        <taxon>Bacteria</taxon>
        <taxon>Bacillati</taxon>
        <taxon>Actinomycetota</taxon>
        <taxon>Actinomycetes</taxon>
        <taxon>Kitasatosporales</taxon>
        <taxon>Streptomycetaceae</taxon>
        <taxon>Streptomyces</taxon>
    </lineage>
</organism>
<proteinExistence type="predicted"/>
<gene>
    <name evidence="2" type="ORF">PU648_23285</name>
</gene>
<evidence type="ECO:0000256" key="1">
    <source>
        <dbReference type="SAM" id="MobiDB-lite"/>
    </source>
</evidence>
<keyword evidence="3" id="KW-1185">Reference proteome</keyword>
<evidence type="ECO:0008006" key="4">
    <source>
        <dbReference type="Google" id="ProtNLM"/>
    </source>
</evidence>
<feature type="compositionally biased region" description="Low complexity" evidence="1">
    <location>
        <begin position="208"/>
        <end position="219"/>
    </location>
</feature>
<evidence type="ECO:0000313" key="3">
    <source>
        <dbReference type="Proteomes" id="UP001257627"/>
    </source>
</evidence>
<reference evidence="2 3" key="1">
    <citation type="submission" date="2023-02" db="EMBL/GenBank/DDBJ databases">
        <authorList>
            <person name="Maleckis M."/>
        </authorList>
    </citation>
    <scope>NUCLEOTIDE SEQUENCE [LARGE SCALE GENOMIC DNA]</scope>
    <source>
        <strain evidence="2 3">P8-A2</strain>
    </source>
</reference>
<feature type="region of interest" description="Disordered" evidence="1">
    <location>
        <begin position="198"/>
        <end position="219"/>
    </location>
</feature>
<protein>
    <recommendedName>
        <fullName evidence="4">Peptidase propeptide and YPEB domain-containing protein</fullName>
    </recommendedName>
</protein>
<dbReference type="RefSeq" id="WP_143608969.1">
    <property type="nucleotide sequence ID" value="NZ_JARAKF010000001.1"/>
</dbReference>
<dbReference type="Proteomes" id="UP001257627">
    <property type="component" value="Unassembled WGS sequence"/>
</dbReference>
<dbReference type="EMBL" id="JARAKF010000001">
    <property type="protein sequence ID" value="MDU8995228.1"/>
    <property type="molecule type" value="Genomic_DNA"/>
</dbReference>
<comment type="caution">
    <text evidence="2">The sequence shown here is derived from an EMBL/GenBank/DDBJ whole genome shotgun (WGS) entry which is preliminary data.</text>
</comment>